<keyword evidence="3" id="KW-1185">Reference proteome</keyword>
<dbReference type="Proteomes" id="UP000308197">
    <property type="component" value="Unassembled WGS sequence"/>
</dbReference>
<evidence type="ECO:0000313" key="3">
    <source>
        <dbReference type="Proteomes" id="UP000308197"/>
    </source>
</evidence>
<feature type="compositionally biased region" description="Acidic residues" evidence="1">
    <location>
        <begin position="40"/>
        <end position="63"/>
    </location>
</feature>
<sequence>MSASSCAGGGDSDLVCRAAPTAESVSVRSRTTGASAEAVAAEDVEDDVEDRDDDRYDDADDDHDDARNGRDNGVDGAANGREDSTHGDGCWSEESG</sequence>
<feature type="compositionally biased region" description="Basic and acidic residues" evidence="1">
    <location>
        <begin position="64"/>
        <end position="73"/>
    </location>
</feature>
<feature type="compositionally biased region" description="Polar residues" evidence="1">
    <location>
        <begin position="23"/>
        <end position="34"/>
    </location>
</feature>
<proteinExistence type="predicted"/>
<dbReference type="AlphaFoldDB" id="A0A5C3PYV7"/>
<evidence type="ECO:0000256" key="1">
    <source>
        <dbReference type="SAM" id="MobiDB-lite"/>
    </source>
</evidence>
<dbReference type="EMBL" id="ML210963">
    <property type="protein sequence ID" value="TFK95034.1"/>
    <property type="molecule type" value="Genomic_DNA"/>
</dbReference>
<feature type="region of interest" description="Disordered" evidence="1">
    <location>
        <begin position="21"/>
        <end position="96"/>
    </location>
</feature>
<dbReference type="InParanoid" id="A0A5C3PYV7"/>
<protein>
    <submittedName>
        <fullName evidence="2">Uncharacterized protein</fullName>
    </submittedName>
</protein>
<accession>A0A5C3PYV7</accession>
<evidence type="ECO:0000313" key="2">
    <source>
        <dbReference type="EMBL" id="TFK95034.1"/>
    </source>
</evidence>
<gene>
    <name evidence="2" type="ORF">K466DRAFT_579533</name>
</gene>
<organism evidence="2 3">
    <name type="scientific">Polyporus arcularius HHB13444</name>
    <dbReference type="NCBI Taxonomy" id="1314778"/>
    <lineage>
        <taxon>Eukaryota</taxon>
        <taxon>Fungi</taxon>
        <taxon>Dikarya</taxon>
        <taxon>Basidiomycota</taxon>
        <taxon>Agaricomycotina</taxon>
        <taxon>Agaricomycetes</taxon>
        <taxon>Polyporales</taxon>
        <taxon>Polyporaceae</taxon>
        <taxon>Polyporus</taxon>
    </lineage>
</organism>
<name>A0A5C3PYV7_9APHY</name>
<reference evidence="2 3" key="1">
    <citation type="journal article" date="2019" name="Nat. Ecol. Evol.">
        <title>Megaphylogeny resolves global patterns of mushroom evolution.</title>
        <authorList>
            <person name="Varga T."/>
            <person name="Krizsan K."/>
            <person name="Foldi C."/>
            <person name="Dima B."/>
            <person name="Sanchez-Garcia M."/>
            <person name="Sanchez-Ramirez S."/>
            <person name="Szollosi G.J."/>
            <person name="Szarkandi J.G."/>
            <person name="Papp V."/>
            <person name="Albert L."/>
            <person name="Andreopoulos W."/>
            <person name="Angelini C."/>
            <person name="Antonin V."/>
            <person name="Barry K.W."/>
            <person name="Bougher N.L."/>
            <person name="Buchanan P."/>
            <person name="Buyck B."/>
            <person name="Bense V."/>
            <person name="Catcheside P."/>
            <person name="Chovatia M."/>
            <person name="Cooper J."/>
            <person name="Damon W."/>
            <person name="Desjardin D."/>
            <person name="Finy P."/>
            <person name="Geml J."/>
            <person name="Haridas S."/>
            <person name="Hughes K."/>
            <person name="Justo A."/>
            <person name="Karasinski D."/>
            <person name="Kautmanova I."/>
            <person name="Kiss B."/>
            <person name="Kocsube S."/>
            <person name="Kotiranta H."/>
            <person name="LaButti K.M."/>
            <person name="Lechner B.E."/>
            <person name="Liimatainen K."/>
            <person name="Lipzen A."/>
            <person name="Lukacs Z."/>
            <person name="Mihaltcheva S."/>
            <person name="Morgado L.N."/>
            <person name="Niskanen T."/>
            <person name="Noordeloos M.E."/>
            <person name="Ohm R.A."/>
            <person name="Ortiz-Santana B."/>
            <person name="Ovrebo C."/>
            <person name="Racz N."/>
            <person name="Riley R."/>
            <person name="Savchenko A."/>
            <person name="Shiryaev A."/>
            <person name="Soop K."/>
            <person name="Spirin V."/>
            <person name="Szebenyi C."/>
            <person name="Tomsovsky M."/>
            <person name="Tulloss R.E."/>
            <person name="Uehling J."/>
            <person name="Grigoriev I.V."/>
            <person name="Vagvolgyi C."/>
            <person name="Papp T."/>
            <person name="Martin F.M."/>
            <person name="Miettinen O."/>
            <person name="Hibbett D.S."/>
            <person name="Nagy L.G."/>
        </authorList>
    </citation>
    <scope>NUCLEOTIDE SEQUENCE [LARGE SCALE GENOMIC DNA]</scope>
    <source>
        <strain evidence="2 3">HHB13444</strain>
    </source>
</reference>